<evidence type="ECO:0000313" key="2">
    <source>
        <dbReference type="Proteomes" id="UP000242699"/>
    </source>
</evidence>
<sequence length="373" mass="41124">MSWTVIGRGPAGLLAASLLNMHGEECRLVAAHEGTMALWSGVMDRGDPELLPLNAEEWQTLWTLLSRLWGSMGIETRLGPALTLSCTGSLKATFLCPTWQYCTPDPGPLWIVAFEGLPDSLQDIHLSAIEAATGHSPFWQRLPRPPGWDDSWTAVRWASFIDQTEGKFWLKTLLQDLNPRVPAGWPLLLPQVIGRIRTGEILREIGRDLRRPVFEYPLVMPSLGGMRIRDLWQAWLRNRGVPLISGSVTEYLKHRIHLDDGRSWGADHVLMATGGILGGGIKVLPNGVVEEAITHRALGQITAETGWGPVFRWGSEANGSLSACGRQRSGWDPDRDRNGGAMILATVYQALREQGLNILTVPRKGGLMSHAGF</sequence>
<gene>
    <name evidence="1" type="ORF">C7B43_08245</name>
</gene>
<dbReference type="Proteomes" id="UP000242699">
    <property type="component" value="Unassembled WGS sequence"/>
</dbReference>
<evidence type="ECO:0000313" key="1">
    <source>
        <dbReference type="EMBL" id="PSR29326.1"/>
    </source>
</evidence>
<dbReference type="InterPro" id="IPR036188">
    <property type="entry name" value="FAD/NAD-bd_sf"/>
</dbReference>
<protein>
    <submittedName>
        <fullName evidence="1">Uncharacterized protein</fullName>
    </submittedName>
</protein>
<accession>A0A2T2X4E2</accession>
<dbReference type="SUPFAM" id="SSF51905">
    <property type="entry name" value="FAD/NAD(P)-binding domain"/>
    <property type="match status" value="1"/>
</dbReference>
<name>A0A2T2X4E2_9FIRM</name>
<comment type="caution">
    <text evidence="1">The sequence shown here is derived from an EMBL/GenBank/DDBJ whole genome shotgun (WGS) entry which is preliminary data.</text>
</comment>
<proteinExistence type="predicted"/>
<organism evidence="1 2">
    <name type="scientific">Sulfobacillus benefaciens</name>
    <dbReference type="NCBI Taxonomy" id="453960"/>
    <lineage>
        <taxon>Bacteria</taxon>
        <taxon>Bacillati</taxon>
        <taxon>Bacillota</taxon>
        <taxon>Clostridia</taxon>
        <taxon>Eubacteriales</taxon>
        <taxon>Clostridiales Family XVII. Incertae Sedis</taxon>
        <taxon>Sulfobacillus</taxon>
    </lineage>
</organism>
<dbReference type="EMBL" id="PXYT01000016">
    <property type="protein sequence ID" value="PSR29326.1"/>
    <property type="molecule type" value="Genomic_DNA"/>
</dbReference>
<dbReference type="AlphaFoldDB" id="A0A2T2X4E2"/>
<reference evidence="1 2" key="1">
    <citation type="journal article" date="2014" name="BMC Genomics">
        <title>Comparison of environmental and isolate Sulfobacillus genomes reveals diverse carbon, sulfur, nitrogen, and hydrogen metabolisms.</title>
        <authorList>
            <person name="Justice N.B."/>
            <person name="Norman A."/>
            <person name="Brown C.T."/>
            <person name="Singh A."/>
            <person name="Thomas B.C."/>
            <person name="Banfield J.F."/>
        </authorList>
    </citation>
    <scope>NUCLEOTIDE SEQUENCE [LARGE SCALE GENOMIC DNA]</scope>
    <source>
        <strain evidence="1">AMDSBA1</strain>
    </source>
</reference>